<accession>A0A821EYE5</accession>
<comment type="caution">
    <text evidence="6">The sequence shown here is derived from an EMBL/GenBank/DDBJ whole genome shotgun (WGS) entry which is preliminary data.</text>
</comment>
<name>A0A821EYE5_9BILA</name>
<dbReference type="Proteomes" id="UP000663848">
    <property type="component" value="Unassembled WGS sequence"/>
</dbReference>
<dbReference type="Proteomes" id="UP000663851">
    <property type="component" value="Unassembled WGS sequence"/>
</dbReference>
<organism evidence="6 7">
    <name type="scientific">Rotaria socialis</name>
    <dbReference type="NCBI Taxonomy" id="392032"/>
    <lineage>
        <taxon>Eukaryota</taxon>
        <taxon>Metazoa</taxon>
        <taxon>Spiralia</taxon>
        <taxon>Gnathifera</taxon>
        <taxon>Rotifera</taxon>
        <taxon>Eurotatoria</taxon>
        <taxon>Bdelloidea</taxon>
        <taxon>Philodinida</taxon>
        <taxon>Philodinidae</taxon>
        <taxon>Rotaria</taxon>
    </lineage>
</organism>
<proteinExistence type="predicted"/>
<evidence type="ECO:0000256" key="1">
    <source>
        <dbReference type="SAM" id="SignalP"/>
    </source>
</evidence>
<dbReference type="EMBL" id="CAJOBQ010000069">
    <property type="protein sequence ID" value="CAF4242402.1"/>
    <property type="molecule type" value="Genomic_DNA"/>
</dbReference>
<sequence>MRFFCCLIFLSCIFIKDSFAINDNNYILCTSCSIVNLPFSHSSTFPPEHQNDDNLTTNIYDYALACNIEYRLDYNTKQINITCKASNDTSVFEGQEPSEYLIQEITLGLRSISNQQNEIKRTYGCNIKNDCARDFYLETIANLVTEVQSHLASIRKKLQNDTLLIGTGSQRQCINSSIAGDKQSRRCQFGLCYTNYTNYPYNHEQNSKIQKCDSDNLPIVNSYIKYHEPKSIGKDQETLEYKCNKNVCNRLDRILKIQRIITDFTKWNSTIPKPAMVIDKKANSSMKQSIGSYIVVLFLIFIQVFI</sequence>
<dbReference type="Proteomes" id="UP000663862">
    <property type="component" value="Unassembled WGS sequence"/>
</dbReference>
<evidence type="ECO:0000313" key="8">
    <source>
        <dbReference type="Proteomes" id="UP000663873"/>
    </source>
</evidence>
<dbReference type="EMBL" id="CAJOBS010000056">
    <property type="protein sequence ID" value="CAF4481729.1"/>
    <property type="molecule type" value="Genomic_DNA"/>
</dbReference>
<dbReference type="Proteomes" id="UP000663838">
    <property type="component" value="Unassembled WGS sequence"/>
</dbReference>
<evidence type="ECO:0000313" key="2">
    <source>
        <dbReference type="EMBL" id="CAF4123070.1"/>
    </source>
</evidence>
<dbReference type="Proteomes" id="UP000663873">
    <property type="component" value="Unassembled WGS sequence"/>
</dbReference>
<keyword evidence="8" id="KW-1185">Reference proteome</keyword>
<feature type="chain" id="PRO_5035695766" evidence="1">
    <location>
        <begin position="21"/>
        <end position="306"/>
    </location>
</feature>
<evidence type="ECO:0000313" key="5">
    <source>
        <dbReference type="EMBL" id="CAF4481729.1"/>
    </source>
</evidence>
<evidence type="ECO:0000313" key="3">
    <source>
        <dbReference type="EMBL" id="CAF4242402.1"/>
    </source>
</evidence>
<reference evidence="6" key="1">
    <citation type="submission" date="2021-02" db="EMBL/GenBank/DDBJ databases">
        <authorList>
            <person name="Nowell W R."/>
        </authorList>
    </citation>
    <scope>NUCLEOTIDE SEQUENCE</scope>
</reference>
<gene>
    <name evidence="2" type="ORF">HFQ381_LOCUS2501</name>
    <name evidence="6" type="ORF">QYT958_LOCUS14395</name>
    <name evidence="5" type="ORF">TOA249_LOCUS1864</name>
    <name evidence="3" type="ORF">TSG867_LOCUS2560</name>
    <name evidence="4" type="ORF">UJA718_LOCUS11253</name>
</gene>
<dbReference type="EMBL" id="CAJOBR010001917">
    <property type="protein sequence ID" value="CAF4644822.1"/>
    <property type="molecule type" value="Genomic_DNA"/>
</dbReference>
<evidence type="ECO:0000313" key="7">
    <source>
        <dbReference type="Proteomes" id="UP000663848"/>
    </source>
</evidence>
<protein>
    <submittedName>
        <fullName evidence="6">Uncharacterized protein</fullName>
    </submittedName>
</protein>
<dbReference type="EMBL" id="CAJOBP010001369">
    <property type="protein sequence ID" value="CAF4278833.1"/>
    <property type="molecule type" value="Genomic_DNA"/>
</dbReference>
<evidence type="ECO:0000313" key="6">
    <source>
        <dbReference type="EMBL" id="CAF4644822.1"/>
    </source>
</evidence>
<keyword evidence="1" id="KW-0732">Signal</keyword>
<feature type="signal peptide" evidence="1">
    <location>
        <begin position="1"/>
        <end position="20"/>
    </location>
</feature>
<dbReference type="AlphaFoldDB" id="A0A821EYE5"/>
<dbReference type="EMBL" id="CAJOBO010000082">
    <property type="protein sequence ID" value="CAF4123070.1"/>
    <property type="molecule type" value="Genomic_DNA"/>
</dbReference>
<evidence type="ECO:0000313" key="4">
    <source>
        <dbReference type="EMBL" id="CAF4278833.1"/>
    </source>
</evidence>